<evidence type="ECO:0000313" key="3">
    <source>
        <dbReference type="Proteomes" id="UP001596540"/>
    </source>
</evidence>
<organism evidence="2 3">
    <name type="scientific">Marinactinospora rubrisoli</name>
    <dbReference type="NCBI Taxonomy" id="2715399"/>
    <lineage>
        <taxon>Bacteria</taxon>
        <taxon>Bacillati</taxon>
        <taxon>Actinomycetota</taxon>
        <taxon>Actinomycetes</taxon>
        <taxon>Streptosporangiales</taxon>
        <taxon>Nocardiopsidaceae</taxon>
        <taxon>Marinactinospora</taxon>
    </lineage>
</organism>
<evidence type="ECO:0000256" key="1">
    <source>
        <dbReference type="SAM" id="MobiDB-lite"/>
    </source>
</evidence>
<protein>
    <submittedName>
        <fullName evidence="2">Uncharacterized protein</fullName>
    </submittedName>
</protein>
<feature type="compositionally biased region" description="Basic and acidic residues" evidence="1">
    <location>
        <begin position="145"/>
        <end position="163"/>
    </location>
</feature>
<proteinExistence type="predicted"/>
<evidence type="ECO:0000313" key="2">
    <source>
        <dbReference type="EMBL" id="MFC7329731.1"/>
    </source>
</evidence>
<name>A0ABW2KIE5_9ACTN</name>
<accession>A0ABW2KIE5</accession>
<dbReference type="Proteomes" id="UP001596540">
    <property type="component" value="Unassembled WGS sequence"/>
</dbReference>
<keyword evidence="3" id="KW-1185">Reference proteome</keyword>
<gene>
    <name evidence="2" type="ORF">ACFQRF_18520</name>
</gene>
<dbReference type="RefSeq" id="WP_379872372.1">
    <property type="nucleotide sequence ID" value="NZ_JBHTBH010000008.1"/>
</dbReference>
<dbReference type="EMBL" id="JBHTBH010000008">
    <property type="protein sequence ID" value="MFC7329731.1"/>
    <property type="molecule type" value="Genomic_DNA"/>
</dbReference>
<sequence>MFDTDFWRAEVPVAACNGRRKARSARRCRLGVPVGVRAPCVGVRRRRPGPAAGRRPAVRRACRSAGPTTESESEEPFVAESTELVSESTEFIAESTELVSESTELVAEPAELVSESTEFIAEPAELVPEATVPILGVGHGGRAYGESRRDEARDGDPAHDGLHTNRLLWESRPGDLPSHFHSVIRRPRAFP</sequence>
<feature type="region of interest" description="Disordered" evidence="1">
    <location>
        <begin position="46"/>
        <end position="86"/>
    </location>
</feature>
<reference evidence="3" key="1">
    <citation type="journal article" date="2019" name="Int. J. Syst. Evol. Microbiol.">
        <title>The Global Catalogue of Microorganisms (GCM) 10K type strain sequencing project: providing services to taxonomists for standard genome sequencing and annotation.</title>
        <authorList>
            <consortium name="The Broad Institute Genomics Platform"/>
            <consortium name="The Broad Institute Genome Sequencing Center for Infectious Disease"/>
            <person name="Wu L."/>
            <person name="Ma J."/>
        </authorList>
    </citation>
    <scope>NUCLEOTIDE SEQUENCE [LARGE SCALE GENOMIC DNA]</scope>
    <source>
        <strain evidence="3">CGMCC 4.7382</strain>
    </source>
</reference>
<comment type="caution">
    <text evidence="2">The sequence shown here is derived from an EMBL/GenBank/DDBJ whole genome shotgun (WGS) entry which is preliminary data.</text>
</comment>
<feature type="region of interest" description="Disordered" evidence="1">
    <location>
        <begin position="137"/>
        <end position="165"/>
    </location>
</feature>